<evidence type="ECO:0000259" key="2">
    <source>
        <dbReference type="PROSITE" id="PS50878"/>
    </source>
</evidence>
<keyword evidence="1" id="KW-0175">Coiled coil</keyword>
<dbReference type="InterPro" id="IPR036691">
    <property type="entry name" value="Endo/exonu/phosph_ase_sf"/>
</dbReference>
<dbReference type="CDD" id="cd01650">
    <property type="entry name" value="RT_nLTR_like"/>
    <property type="match status" value="1"/>
</dbReference>
<feature type="coiled-coil region" evidence="1">
    <location>
        <begin position="473"/>
        <end position="502"/>
    </location>
</feature>
<dbReference type="InterPro" id="IPR043502">
    <property type="entry name" value="DNA/RNA_pol_sf"/>
</dbReference>
<evidence type="ECO:0000313" key="4">
    <source>
        <dbReference type="Proteomes" id="UP000595140"/>
    </source>
</evidence>
<dbReference type="AlphaFoldDB" id="A0A484NPM2"/>
<dbReference type="PANTHER" id="PTHR46890">
    <property type="entry name" value="NON-LTR RETROLELEMENT REVERSE TRANSCRIPTASE-LIKE PROTEIN-RELATED"/>
    <property type="match status" value="1"/>
</dbReference>
<gene>
    <name evidence="3" type="ORF">CCAM_LOCUS45001</name>
</gene>
<dbReference type="OrthoDB" id="1748430at2759"/>
<dbReference type="Proteomes" id="UP000595140">
    <property type="component" value="Unassembled WGS sequence"/>
</dbReference>
<accession>A0A484NPM2</accession>
<dbReference type="Gene3D" id="3.60.10.10">
    <property type="entry name" value="Endonuclease/exonuclease/phosphatase"/>
    <property type="match status" value="1"/>
</dbReference>
<evidence type="ECO:0000256" key="1">
    <source>
        <dbReference type="SAM" id="Coils"/>
    </source>
</evidence>
<dbReference type="PROSITE" id="PS50878">
    <property type="entry name" value="RT_POL"/>
    <property type="match status" value="1"/>
</dbReference>
<sequence>MKLFSEVVSADFSGKRLEGKPNGFFKGIPSVVFTRDDISELSSRFKLALVAKFLTRPSFTSMTKFLQKLGLKGSYELSVLPHQRFLINFREEEDYLRLFLRGTWQVFGYTMTLTKWSPSLSQETESPVMHIWIAFPDLPIHLHDKRALHLISSSIGTPLKVDSSTLNFSRPGLARCCVEVDISNLPPAKVLINHGGEELIFSFYYENFPLYCKSCKRTGHLQDTCHRKQADRKKEATSEKVAKDSKDQLLGEKNEGKWQQAVIEEEQILSCCFKHLESSSSLWISNVYGKHNRVDRISLWNSLRGLYPIQCPWIIGGDFNTVASITEHKGVICPDIRSMDDLNKAISDCELISPPFLGSQFTWFGKRGRGRVCRRLDRVLINEACMDLFPNIEIKHLGRGNSDHRPIQIKLLHSSASGPRPFKFLNFWTSHNTYKNMFSSSWDMHYEGGGMRGLAKKLSNFKRSLHVWNKKTFGNLFLEVSNAEKRAEKAEENLENDDSETNLLEFKLATALLQQTLKKEESFWAQKANLKWISQGDASTAFFHSFVRGRRHRLFISSLKDGNGKIFNTTEGISNLVVEHFTSVFSTNHEGEMGEILAHIPTCVSHQDNSLIMAIPEEEEIKKTIWFLNANSTAGPDGFNGFFFRDSWDTIKTDVCKAVQEFFLGIPLPKAFGSTLLTLIPKKEGSITLDQFRPISLSTFFSKIISRILSERLKKIIPKLISQEQAAFQVGKNITDQILMVKEMVHLLSANTRGGNCIIKLDLSKAFDKLSWTYLEGVLTKFGFIQHAIHLLMGNLKATHFSVLVNGQPKGFFPMKCGVKQGDPLSPLLFIIALEGLSRFLNYHHSSGLIKPFSAGRTPTPCHLLYADDIILFTTANSRNLLRLRELLSTFLRASGQEINYSKSQVIVHGKMKIEKQNMIRRILSIRCNTKEFTYLGSTIVKGKLRKVHCKDLIEKFEKRLNAWYSKKLNQMGRLILIKHVLSLIPLHLMAAQRIPKSILKSLNRLMANYF</sequence>
<organism evidence="3 4">
    <name type="scientific">Cuscuta campestris</name>
    <dbReference type="NCBI Taxonomy" id="132261"/>
    <lineage>
        <taxon>Eukaryota</taxon>
        <taxon>Viridiplantae</taxon>
        <taxon>Streptophyta</taxon>
        <taxon>Embryophyta</taxon>
        <taxon>Tracheophyta</taxon>
        <taxon>Spermatophyta</taxon>
        <taxon>Magnoliopsida</taxon>
        <taxon>eudicotyledons</taxon>
        <taxon>Gunneridae</taxon>
        <taxon>Pentapetalae</taxon>
        <taxon>asterids</taxon>
        <taxon>lamiids</taxon>
        <taxon>Solanales</taxon>
        <taxon>Convolvulaceae</taxon>
        <taxon>Cuscuteae</taxon>
        <taxon>Cuscuta</taxon>
        <taxon>Cuscuta subgen. Grammica</taxon>
        <taxon>Cuscuta sect. Cleistogrammica</taxon>
    </lineage>
</organism>
<name>A0A484NPM2_9ASTE</name>
<evidence type="ECO:0000313" key="3">
    <source>
        <dbReference type="EMBL" id="VFR03226.1"/>
    </source>
</evidence>
<dbReference type="PANTHER" id="PTHR46890:SF28">
    <property type="entry name" value="REVERSE TRANSCRIPTASE DOMAIN-CONTAINING PROTEIN"/>
    <property type="match status" value="1"/>
</dbReference>
<dbReference type="Pfam" id="PF14111">
    <property type="entry name" value="DUF4283"/>
    <property type="match status" value="1"/>
</dbReference>
<keyword evidence="4" id="KW-1185">Reference proteome</keyword>
<dbReference type="SUPFAM" id="SSF56672">
    <property type="entry name" value="DNA/RNA polymerases"/>
    <property type="match status" value="1"/>
</dbReference>
<dbReference type="EMBL" id="OOIL02006863">
    <property type="protein sequence ID" value="VFR03226.1"/>
    <property type="molecule type" value="Genomic_DNA"/>
</dbReference>
<proteinExistence type="predicted"/>
<dbReference type="InterPro" id="IPR052343">
    <property type="entry name" value="Retrotransposon-Effector_Assoc"/>
</dbReference>
<dbReference type="InterPro" id="IPR000477">
    <property type="entry name" value="RT_dom"/>
</dbReference>
<dbReference type="Pfam" id="PF00078">
    <property type="entry name" value="RVT_1"/>
    <property type="match status" value="1"/>
</dbReference>
<reference evidence="3 4" key="1">
    <citation type="submission" date="2018-04" db="EMBL/GenBank/DDBJ databases">
        <authorList>
            <person name="Vogel A."/>
        </authorList>
    </citation>
    <scope>NUCLEOTIDE SEQUENCE [LARGE SCALE GENOMIC DNA]</scope>
</reference>
<protein>
    <recommendedName>
        <fullName evidence="2">Reverse transcriptase domain-containing protein</fullName>
    </recommendedName>
</protein>
<dbReference type="InterPro" id="IPR025558">
    <property type="entry name" value="DUF4283"/>
</dbReference>
<feature type="domain" description="Reverse transcriptase" evidence="2">
    <location>
        <begin position="661"/>
        <end position="940"/>
    </location>
</feature>
<dbReference type="SUPFAM" id="SSF56219">
    <property type="entry name" value="DNase I-like"/>
    <property type="match status" value="1"/>
</dbReference>